<protein>
    <submittedName>
        <fullName evidence="1">Uncharacterized protein</fullName>
    </submittedName>
</protein>
<dbReference type="Proteomes" id="UP001283361">
    <property type="component" value="Unassembled WGS sequence"/>
</dbReference>
<dbReference type="AlphaFoldDB" id="A0AAE0YFM5"/>
<comment type="caution">
    <text evidence="1">The sequence shown here is derived from an EMBL/GenBank/DDBJ whole genome shotgun (WGS) entry which is preliminary data.</text>
</comment>
<keyword evidence="2" id="KW-1185">Reference proteome</keyword>
<reference evidence="1" key="1">
    <citation type="journal article" date="2023" name="G3 (Bethesda)">
        <title>A reference genome for the long-term kleptoplast-retaining sea slug Elysia crispata morphotype clarki.</title>
        <authorList>
            <person name="Eastman K.E."/>
            <person name="Pendleton A.L."/>
            <person name="Shaikh M.A."/>
            <person name="Suttiyut T."/>
            <person name="Ogas R."/>
            <person name="Tomko P."/>
            <person name="Gavelis G."/>
            <person name="Widhalm J.R."/>
            <person name="Wisecaver J.H."/>
        </authorList>
    </citation>
    <scope>NUCLEOTIDE SEQUENCE</scope>
    <source>
        <strain evidence="1">ECLA1</strain>
    </source>
</reference>
<accession>A0AAE0YFM5</accession>
<evidence type="ECO:0000313" key="1">
    <source>
        <dbReference type="EMBL" id="KAK3743598.1"/>
    </source>
</evidence>
<evidence type="ECO:0000313" key="2">
    <source>
        <dbReference type="Proteomes" id="UP001283361"/>
    </source>
</evidence>
<name>A0AAE0YFM5_9GAST</name>
<dbReference type="EMBL" id="JAWDGP010006300">
    <property type="protein sequence ID" value="KAK3743598.1"/>
    <property type="molecule type" value="Genomic_DNA"/>
</dbReference>
<proteinExistence type="predicted"/>
<gene>
    <name evidence="1" type="ORF">RRG08_004717</name>
</gene>
<organism evidence="1 2">
    <name type="scientific">Elysia crispata</name>
    <name type="common">lettuce slug</name>
    <dbReference type="NCBI Taxonomy" id="231223"/>
    <lineage>
        <taxon>Eukaryota</taxon>
        <taxon>Metazoa</taxon>
        <taxon>Spiralia</taxon>
        <taxon>Lophotrochozoa</taxon>
        <taxon>Mollusca</taxon>
        <taxon>Gastropoda</taxon>
        <taxon>Heterobranchia</taxon>
        <taxon>Euthyneura</taxon>
        <taxon>Panpulmonata</taxon>
        <taxon>Sacoglossa</taxon>
        <taxon>Placobranchoidea</taxon>
        <taxon>Plakobranchidae</taxon>
        <taxon>Elysia</taxon>
    </lineage>
</organism>
<sequence length="176" mass="19586">MKLVLHQSGGHTKLVLHQSGAHIKLVLHQSGAHNAGDTIWFPINLERTSNWFSINLERTTQVTQTGSQSIWSAHHRRHKLNLHQSGAHNAGDTNWFSIDLERTSQVTQSGSPSIWSAHHRRHKLVLHQSGTHIILVLHQSGAHITGEANWVSINLDANQTGSPSIWSPHQTHSPSI</sequence>